<dbReference type="AlphaFoldDB" id="A0A8X6YEG3"/>
<proteinExistence type="inferred from homology"/>
<dbReference type="GO" id="GO:0005737">
    <property type="term" value="C:cytoplasm"/>
    <property type="evidence" value="ECO:0007669"/>
    <property type="project" value="TreeGrafter"/>
</dbReference>
<keyword evidence="11" id="KW-1185">Reference proteome</keyword>
<dbReference type="InterPro" id="IPR011009">
    <property type="entry name" value="Kinase-like_dom_sf"/>
</dbReference>
<dbReference type="Pfam" id="PF00069">
    <property type="entry name" value="Pkinase"/>
    <property type="match status" value="1"/>
</dbReference>
<evidence type="ECO:0000256" key="2">
    <source>
        <dbReference type="ARBA" id="ARBA00022527"/>
    </source>
</evidence>
<dbReference type="Proteomes" id="UP000886998">
    <property type="component" value="Unassembled WGS sequence"/>
</dbReference>
<organism evidence="10 11">
    <name type="scientific">Trichonephila inaurata madagascariensis</name>
    <dbReference type="NCBI Taxonomy" id="2747483"/>
    <lineage>
        <taxon>Eukaryota</taxon>
        <taxon>Metazoa</taxon>
        <taxon>Ecdysozoa</taxon>
        <taxon>Arthropoda</taxon>
        <taxon>Chelicerata</taxon>
        <taxon>Arachnida</taxon>
        <taxon>Araneae</taxon>
        <taxon>Araneomorphae</taxon>
        <taxon>Entelegynae</taxon>
        <taxon>Araneoidea</taxon>
        <taxon>Nephilidae</taxon>
        <taxon>Trichonephila</taxon>
        <taxon>Trichonephila inaurata</taxon>
    </lineage>
</organism>
<evidence type="ECO:0000313" key="11">
    <source>
        <dbReference type="Proteomes" id="UP000886998"/>
    </source>
</evidence>
<keyword evidence="6" id="KW-0067">ATP-binding</keyword>
<evidence type="ECO:0000256" key="7">
    <source>
        <dbReference type="ARBA" id="ARBA00047899"/>
    </source>
</evidence>
<comment type="caution">
    <text evidence="10">The sequence shown here is derived from an EMBL/GenBank/DDBJ whole genome shotgun (WGS) entry which is preliminary data.</text>
</comment>
<evidence type="ECO:0000256" key="4">
    <source>
        <dbReference type="ARBA" id="ARBA00022741"/>
    </source>
</evidence>
<dbReference type="PROSITE" id="PS50011">
    <property type="entry name" value="PROTEIN_KINASE_DOM"/>
    <property type="match status" value="1"/>
</dbReference>
<dbReference type="GO" id="GO:0004674">
    <property type="term" value="F:protein serine/threonine kinase activity"/>
    <property type="evidence" value="ECO:0007669"/>
    <property type="project" value="UniProtKB-KW"/>
</dbReference>
<dbReference type="InterPro" id="IPR000719">
    <property type="entry name" value="Prot_kinase_dom"/>
</dbReference>
<dbReference type="Gene3D" id="1.10.510.10">
    <property type="entry name" value="Transferase(Phosphotransferase) domain 1"/>
    <property type="match status" value="1"/>
</dbReference>
<sequence length="82" mass="9081">MHIAIVLKDVLKGLDYLHSERKVHRDIKAANILLSEIGEVKLADFGVAGQLTNTTSKRNSLVGTPFWMAPEVICRSAYDSKV</sequence>
<evidence type="ECO:0000256" key="3">
    <source>
        <dbReference type="ARBA" id="ARBA00022679"/>
    </source>
</evidence>
<evidence type="ECO:0000313" key="10">
    <source>
        <dbReference type="EMBL" id="GFY70808.1"/>
    </source>
</evidence>
<gene>
    <name evidence="10" type="primary">Stk24</name>
    <name evidence="10" type="ORF">TNIN_172321</name>
</gene>
<comment type="catalytic activity">
    <reaction evidence="7">
        <text>L-threonyl-[protein] + ATP = O-phospho-L-threonyl-[protein] + ADP + H(+)</text>
        <dbReference type="Rhea" id="RHEA:46608"/>
        <dbReference type="Rhea" id="RHEA-COMP:11060"/>
        <dbReference type="Rhea" id="RHEA-COMP:11605"/>
        <dbReference type="ChEBI" id="CHEBI:15378"/>
        <dbReference type="ChEBI" id="CHEBI:30013"/>
        <dbReference type="ChEBI" id="CHEBI:30616"/>
        <dbReference type="ChEBI" id="CHEBI:61977"/>
        <dbReference type="ChEBI" id="CHEBI:456216"/>
        <dbReference type="EC" id="2.7.11.1"/>
    </reaction>
</comment>
<evidence type="ECO:0000259" key="9">
    <source>
        <dbReference type="PROSITE" id="PS50011"/>
    </source>
</evidence>
<protein>
    <recommendedName>
        <fullName evidence="9">Protein kinase domain-containing protein</fullName>
    </recommendedName>
</protein>
<dbReference type="GO" id="GO:0005524">
    <property type="term" value="F:ATP binding"/>
    <property type="evidence" value="ECO:0007669"/>
    <property type="project" value="UniProtKB-KW"/>
</dbReference>
<evidence type="ECO:0000256" key="5">
    <source>
        <dbReference type="ARBA" id="ARBA00022777"/>
    </source>
</evidence>
<dbReference type="EMBL" id="BMAV01018426">
    <property type="protein sequence ID" value="GFY70808.1"/>
    <property type="molecule type" value="Genomic_DNA"/>
</dbReference>
<evidence type="ECO:0000256" key="6">
    <source>
        <dbReference type="ARBA" id="ARBA00022840"/>
    </source>
</evidence>
<comment type="catalytic activity">
    <reaction evidence="8">
        <text>L-seryl-[protein] + ATP = O-phospho-L-seryl-[protein] + ADP + H(+)</text>
        <dbReference type="Rhea" id="RHEA:17989"/>
        <dbReference type="Rhea" id="RHEA-COMP:9863"/>
        <dbReference type="Rhea" id="RHEA-COMP:11604"/>
        <dbReference type="ChEBI" id="CHEBI:15378"/>
        <dbReference type="ChEBI" id="CHEBI:29999"/>
        <dbReference type="ChEBI" id="CHEBI:30616"/>
        <dbReference type="ChEBI" id="CHEBI:83421"/>
        <dbReference type="ChEBI" id="CHEBI:456216"/>
        <dbReference type="EC" id="2.7.11.1"/>
    </reaction>
</comment>
<comment type="similarity">
    <text evidence="1">Belongs to the protein kinase superfamily. STE Ser/Thr protein kinase family. STE20 subfamily.</text>
</comment>
<dbReference type="OrthoDB" id="6410086at2759"/>
<evidence type="ECO:0000256" key="1">
    <source>
        <dbReference type="ARBA" id="ARBA00008874"/>
    </source>
</evidence>
<dbReference type="PANTHER" id="PTHR48012:SF10">
    <property type="entry name" value="FI20177P1"/>
    <property type="match status" value="1"/>
</dbReference>
<keyword evidence="4" id="KW-0547">Nucleotide-binding</keyword>
<keyword evidence="5" id="KW-0418">Kinase</keyword>
<accession>A0A8X6YEG3</accession>
<evidence type="ECO:0000256" key="8">
    <source>
        <dbReference type="ARBA" id="ARBA00048679"/>
    </source>
</evidence>
<dbReference type="InterPro" id="IPR050629">
    <property type="entry name" value="STE20/SPS1-PAK"/>
</dbReference>
<dbReference type="SUPFAM" id="SSF56112">
    <property type="entry name" value="Protein kinase-like (PK-like)"/>
    <property type="match status" value="1"/>
</dbReference>
<keyword evidence="2" id="KW-0723">Serine/threonine-protein kinase</keyword>
<feature type="domain" description="Protein kinase" evidence="9">
    <location>
        <begin position="1"/>
        <end position="82"/>
    </location>
</feature>
<keyword evidence="3" id="KW-0808">Transferase</keyword>
<dbReference type="PANTHER" id="PTHR48012">
    <property type="entry name" value="STERILE20-LIKE KINASE, ISOFORM B-RELATED"/>
    <property type="match status" value="1"/>
</dbReference>
<name>A0A8X6YEG3_9ARAC</name>
<reference evidence="10" key="1">
    <citation type="submission" date="2020-08" db="EMBL/GenBank/DDBJ databases">
        <title>Multicomponent nature underlies the extraordinary mechanical properties of spider dragline silk.</title>
        <authorList>
            <person name="Kono N."/>
            <person name="Nakamura H."/>
            <person name="Mori M."/>
            <person name="Yoshida Y."/>
            <person name="Ohtoshi R."/>
            <person name="Malay A.D."/>
            <person name="Moran D.A.P."/>
            <person name="Tomita M."/>
            <person name="Numata K."/>
            <person name="Arakawa K."/>
        </authorList>
    </citation>
    <scope>NUCLEOTIDE SEQUENCE</scope>
</reference>